<dbReference type="Gene3D" id="3.40.50.1980">
    <property type="entry name" value="Nitrogenase molybdenum iron protein domain"/>
    <property type="match status" value="1"/>
</dbReference>
<accession>A0A1E7F623</accession>
<dbReference type="Proteomes" id="UP000095751">
    <property type="component" value="Unassembled WGS sequence"/>
</dbReference>
<gene>
    <name evidence="2" type="ORF">FRACYDRAFT_209838</name>
</gene>
<keyword evidence="1" id="KW-0732">Signal</keyword>
<protein>
    <submittedName>
        <fullName evidence="2">Uncharacterized protein</fullName>
    </submittedName>
</protein>
<evidence type="ECO:0000256" key="1">
    <source>
        <dbReference type="SAM" id="SignalP"/>
    </source>
</evidence>
<feature type="chain" id="PRO_5009192726" evidence="1">
    <location>
        <begin position="21"/>
        <end position="449"/>
    </location>
</feature>
<dbReference type="AlphaFoldDB" id="A0A1E7F623"/>
<proteinExistence type="predicted"/>
<reference evidence="2 3" key="1">
    <citation type="submission" date="2016-09" db="EMBL/GenBank/DDBJ databases">
        <title>Extensive genetic diversity and differential bi-allelic expression allows diatom success in the polar Southern Ocean.</title>
        <authorList>
            <consortium name="DOE Joint Genome Institute"/>
            <person name="Mock T."/>
            <person name="Otillar R.P."/>
            <person name="Strauss J."/>
            <person name="Dupont C."/>
            <person name="Frickenhaus S."/>
            <person name="Maumus F."/>
            <person name="Mcmullan M."/>
            <person name="Sanges R."/>
            <person name="Schmutz J."/>
            <person name="Toseland A."/>
            <person name="Valas R."/>
            <person name="Veluchamy A."/>
            <person name="Ward B.J."/>
            <person name="Allen A."/>
            <person name="Barry K."/>
            <person name="Falciatore A."/>
            <person name="Ferrante M."/>
            <person name="Fortunato A.E."/>
            <person name="Gloeckner G."/>
            <person name="Gruber A."/>
            <person name="Hipkin R."/>
            <person name="Janech M."/>
            <person name="Kroth P."/>
            <person name="Leese F."/>
            <person name="Lindquist E."/>
            <person name="Lyon B.R."/>
            <person name="Martin J."/>
            <person name="Mayer C."/>
            <person name="Parker M."/>
            <person name="Quesneville H."/>
            <person name="Raymond J."/>
            <person name="Uhlig C."/>
            <person name="Valentin K.U."/>
            <person name="Worden A.Z."/>
            <person name="Armbrust E.V."/>
            <person name="Bowler C."/>
            <person name="Green B."/>
            <person name="Moulton V."/>
            <person name="Van Oosterhout C."/>
            <person name="Grigoriev I."/>
        </authorList>
    </citation>
    <scope>NUCLEOTIDE SEQUENCE [LARGE SCALE GENOMIC DNA]</scope>
    <source>
        <strain evidence="2 3">CCMP1102</strain>
    </source>
</reference>
<keyword evidence="3" id="KW-1185">Reference proteome</keyword>
<feature type="signal peptide" evidence="1">
    <location>
        <begin position="1"/>
        <end position="20"/>
    </location>
</feature>
<evidence type="ECO:0000313" key="3">
    <source>
        <dbReference type="Proteomes" id="UP000095751"/>
    </source>
</evidence>
<dbReference type="EMBL" id="KV784361">
    <property type="protein sequence ID" value="OEU13622.1"/>
    <property type="molecule type" value="Genomic_DNA"/>
</dbReference>
<organism evidence="2 3">
    <name type="scientific">Fragilariopsis cylindrus CCMP1102</name>
    <dbReference type="NCBI Taxonomy" id="635003"/>
    <lineage>
        <taxon>Eukaryota</taxon>
        <taxon>Sar</taxon>
        <taxon>Stramenopiles</taxon>
        <taxon>Ochrophyta</taxon>
        <taxon>Bacillariophyta</taxon>
        <taxon>Bacillariophyceae</taxon>
        <taxon>Bacillariophycidae</taxon>
        <taxon>Bacillariales</taxon>
        <taxon>Bacillariaceae</taxon>
        <taxon>Fragilariopsis</taxon>
    </lineage>
</organism>
<dbReference type="KEGG" id="fcy:FRACYDRAFT_209838"/>
<name>A0A1E7F623_9STRA</name>
<sequence length="449" mass="48831">MRVLLVTNFCYLLLPYLTQAGSFTDDLGNEFNFDGGEKVVAYSMIAIALNHLGMDAEQLVGTFGQRLTSGSDAFDRGTEFESEIFAADPSSEEKLFLASIADLSPSCTGYCKEFNIDTFDSLDADVVIGFGKSHQFRDATTEDVVGNLTARNVPIVFIDYSLQGQTCLPGEEGTCVGKSMIEIIRQFEELAVALGVTQPESLKEDKLAMCKAAVDFSAAAKTASVKGVRMLPAYINAGLNQTSYTANPSNDMVLRMFEELGAPILHNHKCSNCEGDFFWEYLPNAKYFKSCPEGETSAANCNECPLYPVDLWLYDHRISSDIISDNFETNFPDKAIQQNQYAPWAIGYEGLAVSYKTAANILKSVTAPLANAERIHPATDCTVIDVSSVSHKTVGLSPGEYACYNDDFYVTGYKDCASLESAGSAATKNAPQVAAVASLVTVFSLAFWM</sequence>
<dbReference type="OrthoDB" id="38672at2759"/>
<evidence type="ECO:0000313" key="2">
    <source>
        <dbReference type="EMBL" id="OEU13622.1"/>
    </source>
</evidence>
<dbReference type="InParanoid" id="A0A1E7F623"/>